<organism evidence="8 9">
    <name type="scientific">Tsukamurella pseudospumae</name>
    <dbReference type="NCBI Taxonomy" id="239498"/>
    <lineage>
        <taxon>Bacteria</taxon>
        <taxon>Bacillati</taxon>
        <taxon>Actinomycetota</taxon>
        <taxon>Actinomycetes</taxon>
        <taxon>Mycobacteriales</taxon>
        <taxon>Tsukamurellaceae</taxon>
        <taxon>Tsukamurella</taxon>
    </lineage>
</organism>
<protein>
    <submittedName>
        <fullName evidence="8">Iron siderophore-binding protein</fullName>
    </submittedName>
</protein>
<feature type="region of interest" description="Disordered" evidence="5">
    <location>
        <begin position="23"/>
        <end position="45"/>
    </location>
</feature>
<comment type="caution">
    <text evidence="8">The sequence shown here is derived from an EMBL/GenBank/DDBJ whole genome shotgun (WGS) entry which is preliminary data.</text>
</comment>
<feature type="domain" description="Fe/B12 periplasmic-binding" evidence="7">
    <location>
        <begin position="59"/>
        <end position="320"/>
    </location>
</feature>
<keyword evidence="3" id="KW-0813">Transport</keyword>
<dbReference type="PANTHER" id="PTHR30532">
    <property type="entry name" value="IRON III DICITRATE-BINDING PERIPLASMIC PROTEIN"/>
    <property type="match status" value="1"/>
</dbReference>
<name>A0A137ZP93_9ACTN</name>
<dbReference type="SUPFAM" id="SSF53807">
    <property type="entry name" value="Helical backbone' metal receptor"/>
    <property type="match status" value="1"/>
</dbReference>
<evidence type="ECO:0000256" key="4">
    <source>
        <dbReference type="ARBA" id="ARBA00022729"/>
    </source>
</evidence>
<dbReference type="Proteomes" id="UP000070409">
    <property type="component" value="Unassembled WGS sequence"/>
</dbReference>
<comment type="similarity">
    <text evidence="2">Belongs to the bacterial solute-binding protein 8 family.</text>
</comment>
<evidence type="ECO:0000256" key="6">
    <source>
        <dbReference type="SAM" id="SignalP"/>
    </source>
</evidence>
<dbReference type="InterPro" id="IPR051313">
    <property type="entry name" value="Bact_iron-sidero_bind"/>
</dbReference>
<evidence type="ECO:0000259" key="7">
    <source>
        <dbReference type="PROSITE" id="PS50983"/>
    </source>
</evidence>
<gene>
    <name evidence="8" type="ORF">AXK61_15495</name>
</gene>
<proteinExistence type="inferred from homology"/>
<evidence type="ECO:0000256" key="2">
    <source>
        <dbReference type="ARBA" id="ARBA00008814"/>
    </source>
</evidence>
<sequence>MKLSLARVTLAALTIGALTACGSGAPSDSANSSTSAGGGFPRTVEHAMGTTTIPSAPQRVAALDASFTDATLMLDTKVVAFTEYNTLGSKLPDYLGASATNFGAEAVSVGKLAAPSLEKVIATKPDLIVSAKVRHGKEYQQLSGIAPTVFSETTGPTWKDNIRLLAKALGKETLADQRLAEYEAQARAVGAAVKAKAGPDTTISVVRFLDGPTRLYAKKSFSGIVLQDAGLARPASQNIDDFMTEISAERIPAADGTKIFVTTNGDKGSDSLNTFRQNPLWAPLVPRVVEVKDAEWMSAVSVQGAYHILADIAKAFDVTGPVVPAWISGK</sequence>
<dbReference type="EMBL" id="LSRE01000008">
    <property type="protein sequence ID" value="KXP00010.1"/>
    <property type="molecule type" value="Genomic_DNA"/>
</dbReference>
<feature type="signal peptide" evidence="6">
    <location>
        <begin position="1"/>
        <end position="20"/>
    </location>
</feature>
<dbReference type="RefSeq" id="WP_068744171.1">
    <property type="nucleotide sequence ID" value="NZ_LSRE01000008.1"/>
</dbReference>
<accession>A0A137ZP93</accession>
<comment type="subcellular location">
    <subcellularLocation>
        <location evidence="1">Cell envelope</location>
    </subcellularLocation>
</comment>
<keyword evidence="9" id="KW-1185">Reference proteome</keyword>
<evidence type="ECO:0000256" key="3">
    <source>
        <dbReference type="ARBA" id="ARBA00022448"/>
    </source>
</evidence>
<evidence type="ECO:0000256" key="1">
    <source>
        <dbReference type="ARBA" id="ARBA00004196"/>
    </source>
</evidence>
<feature type="compositionally biased region" description="Polar residues" evidence="5">
    <location>
        <begin position="26"/>
        <end position="35"/>
    </location>
</feature>
<dbReference type="PROSITE" id="PS50983">
    <property type="entry name" value="FE_B12_PBP"/>
    <property type="match status" value="1"/>
</dbReference>
<dbReference type="InterPro" id="IPR002491">
    <property type="entry name" value="ABC_transptr_periplasmic_BD"/>
</dbReference>
<dbReference type="PANTHER" id="PTHR30532:SF25">
    <property type="entry name" value="IRON(III) DICITRATE-BINDING PERIPLASMIC PROTEIN"/>
    <property type="match status" value="1"/>
</dbReference>
<feature type="chain" id="PRO_5046688820" evidence="6">
    <location>
        <begin position="21"/>
        <end position="330"/>
    </location>
</feature>
<dbReference type="Gene3D" id="3.40.50.1980">
    <property type="entry name" value="Nitrogenase molybdenum iron protein domain"/>
    <property type="match status" value="2"/>
</dbReference>
<evidence type="ECO:0000256" key="5">
    <source>
        <dbReference type="SAM" id="MobiDB-lite"/>
    </source>
</evidence>
<dbReference type="CDD" id="cd01146">
    <property type="entry name" value="FhuD"/>
    <property type="match status" value="1"/>
</dbReference>
<keyword evidence="4 6" id="KW-0732">Signal</keyword>
<dbReference type="Pfam" id="PF01497">
    <property type="entry name" value="Peripla_BP_2"/>
    <property type="match status" value="1"/>
</dbReference>
<dbReference type="PROSITE" id="PS51257">
    <property type="entry name" value="PROKAR_LIPOPROTEIN"/>
    <property type="match status" value="1"/>
</dbReference>
<reference evidence="8 9" key="1">
    <citation type="submission" date="2016-02" db="EMBL/GenBank/DDBJ databases">
        <authorList>
            <person name="Teng J.L."/>
            <person name="Tang Y."/>
            <person name="Huang Y."/>
            <person name="Guo F."/>
            <person name="Wei W."/>
            <person name="Chen J.H."/>
            <person name="Wong S.Y."/>
            <person name="Lau S.K."/>
            <person name="Woo P.C."/>
        </authorList>
    </citation>
    <scope>NUCLEOTIDE SEQUENCE [LARGE SCALE GENOMIC DNA]</scope>
    <source>
        <strain evidence="8 9">JCM 13375</strain>
    </source>
</reference>
<evidence type="ECO:0000313" key="8">
    <source>
        <dbReference type="EMBL" id="KXP00010.1"/>
    </source>
</evidence>
<evidence type="ECO:0000313" key="9">
    <source>
        <dbReference type="Proteomes" id="UP000070409"/>
    </source>
</evidence>